<comment type="similarity">
    <text evidence="1">Belongs to the complex I LYR family.</text>
</comment>
<dbReference type="CDD" id="cd20265">
    <property type="entry name" value="Complex1_LYR_ETFRF1_LYRM5"/>
    <property type="match status" value="1"/>
</dbReference>
<dbReference type="GO" id="GO:0090324">
    <property type="term" value="P:negative regulation of oxidative phosphorylation"/>
    <property type="evidence" value="ECO:0007669"/>
    <property type="project" value="InterPro"/>
</dbReference>
<dbReference type="AlphaFoldDB" id="A0A059JHY5"/>
<dbReference type="InterPro" id="IPR052000">
    <property type="entry name" value="ETFRF1"/>
</dbReference>
<dbReference type="OrthoDB" id="10258445at2759"/>
<dbReference type="PANTHER" id="PTHR21024">
    <property type="entry name" value="GROWTH HORMONE-INDUCIBLE SOLUBLE PROTEIN-RELATED"/>
    <property type="match status" value="1"/>
</dbReference>
<proteinExistence type="inferred from homology"/>
<dbReference type="HOGENOM" id="CLU_141157_2_1_1"/>
<dbReference type="EMBL" id="AOKY01000058">
    <property type="protein sequence ID" value="KDB27480.1"/>
    <property type="molecule type" value="Genomic_DNA"/>
</dbReference>
<dbReference type="STRING" id="1215338.A0A059JHY5"/>
<dbReference type="Proteomes" id="UP000024533">
    <property type="component" value="Unassembled WGS sequence"/>
</dbReference>
<protein>
    <recommendedName>
        <fullName evidence="4">Mitochondrial zinc maintenance protein 1, mitochondrial</fullName>
    </recommendedName>
</protein>
<gene>
    <name evidence="2" type="ORF">H109_00743</name>
</gene>
<dbReference type="GO" id="GO:0005739">
    <property type="term" value="C:mitochondrion"/>
    <property type="evidence" value="ECO:0007669"/>
    <property type="project" value="TreeGrafter"/>
</dbReference>
<evidence type="ECO:0000313" key="3">
    <source>
        <dbReference type="Proteomes" id="UP000024533"/>
    </source>
</evidence>
<name>A0A059JHY5_TRIIM</name>
<dbReference type="Pfam" id="PF13233">
    <property type="entry name" value="Complex1_LYR_2"/>
    <property type="match status" value="1"/>
</dbReference>
<reference evidence="2 3" key="1">
    <citation type="submission" date="2014-02" db="EMBL/GenBank/DDBJ databases">
        <title>The Genome Sequence of Trichophyton interdigitale MR816.</title>
        <authorList>
            <consortium name="The Broad Institute Genomics Platform"/>
            <person name="Cuomo C.A."/>
            <person name="White T.C."/>
            <person name="Graser Y."/>
            <person name="Martinez-Rossi N."/>
            <person name="Heitman J."/>
            <person name="Young S.K."/>
            <person name="Zeng Q."/>
            <person name="Gargeya S."/>
            <person name="Abouelleil A."/>
            <person name="Alvarado L."/>
            <person name="Chapman S.B."/>
            <person name="Gainer-Dewar J."/>
            <person name="Goldberg J."/>
            <person name="Griggs A."/>
            <person name="Gujja S."/>
            <person name="Hansen M."/>
            <person name="Howarth C."/>
            <person name="Imamovic A."/>
            <person name="Larimer J."/>
            <person name="Martinez D."/>
            <person name="Murphy C."/>
            <person name="Pearson M.D."/>
            <person name="Persinoti G."/>
            <person name="Poon T."/>
            <person name="Priest M."/>
            <person name="Roberts A.D."/>
            <person name="Saif S."/>
            <person name="Shea T.D."/>
            <person name="Sykes S.N."/>
            <person name="Wortman J."/>
            <person name="Nusbaum C."/>
            <person name="Birren B."/>
        </authorList>
    </citation>
    <scope>NUCLEOTIDE SEQUENCE [LARGE SCALE GENOMIC DNA]</scope>
    <source>
        <strain evidence="2 3">MR816</strain>
    </source>
</reference>
<dbReference type="PANTHER" id="PTHR21024:SF0">
    <property type="entry name" value="ELECTRON TRANSFER FLAVOPROTEIN REGULATORY FACTOR 1"/>
    <property type="match status" value="1"/>
</dbReference>
<organism evidence="2 3">
    <name type="scientific">Trichophyton interdigitale (strain MR816)</name>
    <dbReference type="NCBI Taxonomy" id="1215338"/>
    <lineage>
        <taxon>Eukaryota</taxon>
        <taxon>Fungi</taxon>
        <taxon>Dikarya</taxon>
        <taxon>Ascomycota</taxon>
        <taxon>Pezizomycotina</taxon>
        <taxon>Eurotiomycetes</taxon>
        <taxon>Eurotiomycetidae</taxon>
        <taxon>Onygenales</taxon>
        <taxon>Arthrodermataceae</taxon>
        <taxon>Trichophyton</taxon>
    </lineage>
</organism>
<comment type="caution">
    <text evidence="2">The sequence shown here is derived from an EMBL/GenBank/DDBJ whole genome shotgun (WGS) entry which is preliminary data.</text>
</comment>
<dbReference type="InterPro" id="IPR045296">
    <property type="entry name" value="Complex1_LYR_ETFRF1_LYRM5"/>
</dbReference>
<dbReference type="GO" id="GO:0022904">
    <property type="term" value="P:respiratory electron transport chain"/>
    <property type="evidence" value="ECO:0007669"/>
    <property type="project" value="TreeGrafter"/>
</dbReference>
<evidence type="ECO:0000313" key="2">
    <source>
        <dbReference type="EMBL" id="KDB27480.1"/>
    </source>
</evidence>
<accession>A0A059JHY5</accession>
<dbReference type="OMA" id="HRAFMSK"/>
<evidence type="ECO:0000256" key="1">
    <source>
        <dbReference type="ARBA" id="ARBA00009508"/>
    </source>
</evidence>
<sequence>MSSLRHQVVKVYKELLFLGRDYPLGYAYFRDRLHRAFASQANITDEAEIKKGIERAEFVKKEVEALYYLKRYRTLKKRYQTPSN</sequence>
<keyword evidence="3" id="KW-1185">Reference proteome</keyword>
<evidence type="ECO:0008006" key="4">
    <source>
        <dbReference type="Google" id="ProtNLM"/>
    </source>
</evidence>